<organism evidence="10 11">
    <name type="scientific">Parabacteroides merdae</name>
    <dbReference type="NCBI Taxonomy" id="46503"/>
    <lineage>
        <taxon>Bacteria</taxon>
        <taxon>Pseudomonadati</taxon>
        <taxon>Bacteroidota</taxon>
        <taxon>Bacteroidia</taxon>
        <taxon>Bacteroidales</taxon>
        <taxon>Tannerellaceae</taxon>
        <taxon>Parabacteroides</taxon>
    </lineage>
</organism>
<dbReference type="Gene3D" id="3.30.379.10">
    <property type="entry name" value="Chitobiase/beta-hexosaminidase domain 2-like"/>
    <property type="match status" value="1"/>
</dbReference>
<keyword evidence="5" id="KW-0326">Glycosidase</keyword>
<dbReference type="RefSeq" id="WP_122203081.1">
    <property type="nucleotide sequence ID" value="NZ_QRKC01000001.1"/>
</dbReference>
<dbReference type="InterPro" id="IPR015882">
    <property type="entry name" value="HEX_bac_N"/>
</dbReference>
<evidence type="ECO:0000313" key="11">
    <source>
        <dbReference type="Proteomes" id="UP000283732"/>
    </source>
</evidence>
<dbReference type="Pfam" id="PF00728">
    <property type="entry name" value="Glyco_hydro_20"/>
    <property type="match status" value="1"/>
</dbReference>
<evidence type="ECO:0000313" key="12">
    <source>
        <dbReference type="Proteomes" id="UP000285173"/>
    </source>
</evidence>
<reference evidence="11 12" key="1">
    <citation type="submission" date="2018-08" db="EMBL/GenBank/DDBJ databases">
        <title>A genome reference for cultivated species of the human gut microbiota.</title>
        <authorList>
            <person name="Zou Y."/>
            <person name="Xue W."/>
            <person name="Luo G."/>
        </authorList>
    </citation>
    <scope>NUCLEOTIDE SEQUENCE [LARGE SCALE GENOMIC DNA]</scope>
    <source>
        <strain evidence="10 11">AM16-50</strain>
        <strain evidence="9 12">AM50-15</strain>
    </source>
</reference>
<dbReference type="Proteomes" id="UP000285173">
    <property type="component" value="Unassembled WGS sequence"/>
</dbReference>
<dbReference type="PRINTS" id="PR00738">
    <property type="entry name" value="GLHYDRLASE20"/>
</dbReference>
<dbReference type="GO" id="GO:0005975">
    <property type="term" value="P:carbohydrate metabolic process"/>
    <property type="evidence" value="ECO:0007669"/>
    <property type="project" value="InterPro"/>
</dbReference>
<evidence type="ECO:0000313" key="9">
    <source>
        <dbReference type="EMBL" id="RGZ48452.1"/>
    </source>
</evidence>
<evidence type="ECO:0000256" key="4">
    <source>
        <dbReference type="ARBA" id="ARBA00022801"/>
    </source>
</evidence>
<protein>
    <recommendedName>
        <fullName evidence="3">beta-N-acetylhexosaminidase</fullName>
        <ecNumber evidence="3">3.2.1.52</ecNumber>
    </recommendedName>
</protein>
<evidence type="ECO:0000256" key="2">
    <source>
        <dbReference type="ARBA" id="ARBA00006285"/>
    </source>
</evidence>
<name>A0A3R6GTF1_9BACT</name>
<dbReference type="AlphaFoldDB" id="A0A3R6GTF1"/>
<dbReference type="SUPFAM" id="SSF55545">
    <property type="entry name" value="beta-N-acetylhexosaminidase-like domain"/>
    <property type="match status" value="1"/>
</dbReference>
<dbReference type="GO" id="GO:0016020">
    <property type="term" value="C:membrane"/>
    <property type="evidence" value="ECO:0007669"/>
    <property type="project" value="TreeGrafter"/>
</dbReference>
<dbReference type="GO" id="GO:0004563">
    <property type="term" value="F:beta-N-acetylhexosaminidase activity"/>
    <property type="evidence" value="ECO:0007669"/>
    <property type="project" value="UniProtKB-EC"/>
</dbReference>
<evidence type="ECO:0000259" key="7">
    <source>
        <dbReference type="Pfam" id="PF00728"/>
    </source>
</evidence>
<feature type="active site" description="Proton donor" evidence="6">
    <location>
        <position position="284"/>
    </location>
</feature>
<dbReference type="EMBL" id="QRKC01000001">
    <property type="protein sequence ID" value="RHH80245.1"/>
    <property type="molecule type" value="Genomic_DNA"/>
</dbReference>
<evidence type="ECO:0000313" key="10">
    <source>
        <dbReference type="EMBL" id="RHH80245.1"/>
    </source>
</evidence>
<evidence type="ECO:0000256" key="5">
    <source>
        <dbReference type="ARBA" id="ARBA00023295"/>
    </source>
</evidence>
<evidence type="ECO:0000256" key="6">
    <source>
        <dbReference type="PIRSR" id="PIRSR625705-1"/>
    </source>
</evidence>
<sequence>MKRILFILISLYIGILAACAANIPHLLPWPQKVAWNGKKFQYRGTFVSLTENFCSIGMEQPAGNKITGNPSSHPALSVKWVEDFPDIPLNRNEAYKLRVTSKGVEIEAITETGVYRAIQTLRQLTEKKGNGIAITGCEITDWPAFRIRGFMQDVGRTYISTDELKREIAILARYKINVFHWHLTENQAWRLQSKVFPMLNDSVNTTRQPGKYYTLEEARELAAFCKQHHVLLIPEIDMPGHSAAFVRTFRHDMQSPEGMKILKLLIDEVCETFDVPYLHIGTDEVQFTHPNFVPEMVAYVRSKGKKVISWNPGWRYKPGEIDMTHLWSYRGKAQKGIPAIDSRFHYLNHFDTFADLFALYNSRIYNELQGSDDLAGTILAIWNDRMIQPEADIVKQNNFYPNMLAMAERAWRGGGTEYFDKQGTVLPSEDSESFKSFADFENRLLWHKEHCFGGYPFAYVKQTNVKWRITDAFPNQGDLTASFPPEKELKSRYTYENKTYGTQDATGAGIYLRHVWGTLVPGIYKEPQENHTAYAWTWVYSPKAQDVGAWIEFQNYSRSEMDLPPLPGKWDYRESRVWVNDREILPPVWTATHRTKSNEVLLGNENCVVRPPMPVHLQKGWNKVFMKLPVGKFTAPEIRLPKWMFTFVFVTPDGEKAVDGLVYSPDKKR</sequence>
<feature type="domain" description="Glycoside hydrolase family 20 catalytic" evidence="7">
    <location>
        <begin position="145"/>
        <end position="248"/>
    </location>
</feature>
<dbReference type="EC" id="3.2.1.52" evidence="3"/>
<dbReference type="Gene3D" id="3.20.20.80">
    <property type="entry name" value="Glycosidases"/>
    <property type="match status" value="1"/>
</dbReference>
<comment type="similarity">
    <text evidence="2">Belongs to the glycosyl hydrolase 20 family.</text>
</comment>
<dbReference type="InterPro" id="IPR029018">
    <property type="entry name" value="Hex-like_dom2"/>
</dbReference>
<dbReference type="InterPro" id="IPR017853">
    <property type="entry name" value="GH"/>
</dbReference>
<feature type="domain" description="Beta-hexosaminidase bacterial type N-terminal" evidence="8">
    <location>
        <begin position="88"/>
        <end position="142"/>
    </location>
</feature>
<dbReference type="InterPro" id="IPR015883">
    <property type="entry name" value="Glyco_hydro_20_cat"/>
</dbReference>
<dbReference type="Pfam" id="PF02838">
    <property type="entry name" value="Glyco_hydro_20b"/>
    <property type="match status" value="1"/>
</dbReference>
<evidence type="ECO:0000259" key="8">
    <source>
        <dbReference type="Pfam" id="PF02838"/>
    </source>
</evidence>
<evidence type="ECO:0000256" key="3">
    <source>
        <dbReference type="ARBA" id="ARBA00012663"/>
    </source>
</evidence>
<dbReference type="InterPro" id="IPR025705">
    <property type="entry name" value="Beta_hexosaminidase_sua/sub"/>
</dbReference>
<keyword evidence="4" id="KW-0378">Hydrolase</keyword>
<evidence type="ECO:0000256" key="1">
    <source>
        <dbReference type="ARBA" id="ARBA00001231"/>
    </source>
</evidence>
<dbReference type="PANTHER" id="PTHR22600">
    <property type="entry name" value="BETA-HEXOSAMINIDASE"/>
    <property type="match status" value="1"/>
</dbReference>
<dbReference type="SUPFAM" id="SSF51445">
    <property type="entry name" value="(Trans)glycosidases"/>
    <property type="match status" value="1"/>
</dbReference>
<comment type="catalytic activity">
    <reaction evidence="1">
        <text>Hydrolysis of terminal non-reducing N-acetyl-D-hexosamine residues in N-acetyl-beta-D-hexosaminides.</text>
        <dbReference type="EC" id="3.2.1.52"/>
    </reaction>
</comment>
<accession>A0A3R6GTF1</accession>
<dbReference type="PROSITE" id="PS51257">
    <property type="entry name" value="PROKAR_LIPOPROTEIN"/>
    <property type="match status" value="1"/>
</dbReference>
<proteinExistence type="inferred from homology"/>
<comment type="caution">
    <text evidence="10">The sequence shown here is derived from an EMBL/GenBank/DDBJ whole genome shotgun (WGS) entry which is preliminary data.</text>
</comment>
<dbReference type="PANTHER" id="PTHR22600:SF57">
    <property type="entry name" value="BETA-N-ACETYLHEXOSAMINIDASE"/>
    <property type="match status" value="1"/>
</dbReference>
<dbReference type="GO" id="GO:0030203">
    <property type="term" value="P:glycosaminoglycan metabolic process"/>
    <property type="evidence" value="ECO:0007669"/>
    <property type="project" value="TreeGrafter"/>
</dbReference>
<dbReference type="Proteomes" id="UP000283732">
    <property type="component" value="Unassembled WGS sequence"/>
</dbReference>
<gene>
    <name evidence="10" type="ORF">DW191_03765</name>
    <name evidence="9" type="ORF">DW986_09635</name>
</gene>
<dbReference type="EMBL" id="QSEF01000011">
    <property type="protein sequence ID" value="RGZ48452.1"/>
    <property type="molecule type" value="Genomic_DNA"/>
</dbReference>